<reference evidence="2" key="1">
    <citation type="submission" date="2021-12" db="EMBL/GenBank/DDBJ databases">
        <authorList>
            <person name="King R."/>
        </authorList>
    </citation>
    <scope>NUCLEOTIDE SEQUENCE</scope>
</reference>
<accession>A0A9P0AND5</accession>
<keyword evidence="3" id="KW-1185">Reference proteome</keyword>
<keyword evidence="1" id="KW-0175">Coiled coil</keyword>
<dbReference type="AlphaFoldDB" id="A0A9P0AND5"/>
<gene>
    <name evidence="2" type="ORF">MELIAE_LOCUS942</name>
</gene>
<evidence type="ECO:0000313" key="3">
    <source>
        <dbReference type="Proteomes" id="UP001154078"/>
    </source>
</evidence>
<organism evidence="2 3">
    <name type="scientific">Brassicogethes aeneus</name>
    <name type="common">Rape pollen beetle</name>
    <name type="synonym">Meligethes aeneus</name>
    <dbReference type="NCBI Taxonomy" id="1431903"/>
    <lineage>
        <taxon>Eukaryota</taxon>
        <taxon>Metazoa</taxon>
        <taxon>Ecdysozoa</taxon>
        <taxon>Arthropoda</taxon>
        <taxon>Hexapoda</taxon>
        <taxon>Insecta</taxon>
        <taxon>Pterygota</taxon>
        <taxon>Neoptera</taxon>
        <taxon>Endopterygota</taxon>
        <taxon>Coleoptera</taxon>
        <taxon>Polyphaga</taxon>
        <taxon>Cucujiformia</taxon>
        <taxon>Nitidulidae</taxon>
        <taxon>Meligethinae</taxon>
        <taxon>Brassicogethes</taxon>
    </lineage>
</organism>
<name>A0A9P0AND5_BRAAE</name>
<protein>
    <submittedName>
        <fullName evidence="2">Uncharacterized protein</fullName>
    </submittedName>
</protein>
<sequence length="120" mass="13618">MAPTAAGDGDVDPAIKTCKHCKKIVVNCVKCQELFHPACIRQSAAARNAECQHIIEEAESEVGLRHLEKQLYEKEIGYLNRIVQELEEKNKILSKNCDLLKEKVLNLEKNCKKKKKRCGK</sequence>
<dbReference type="OrthoDB" id="6784269at2759"/>
<evidence type="ECO:0000313" key="2">
    <source>
        <dbReference type="EMBL" id="CAH0546858.1"/>
    </source>
</evidence>
<evidence type="ECO:0000256" key="1">
    <source>
        <dbReference type="SAM" id="Coils"/>
    </source>
</evidence>
<dbReference type="Proteomes" id="UP001154078">
    <property type="component" value="Chromosome 1"/>
</dbReference>
<feature type="coiled-coil region" evidence="1">
    <location>
        <begin position="41"/>
        <end position="117"/>
    </location>
</feature>
<proteinExistence type="predicted"/>
<dbReference type="EMBL" id="OV121132">
    <property type="protein sequence ID" value="CAH0546858.1"/>
    <property type="molecule type" value="Genomic_DNA"/>
</dbReference>